<proteinExistence type="inferred from homology"/>
<dbReference type="PANTHER" id="PTHR11051:SF8">
    <property type="entry name" value="PROTEIN-GLUCOSYLGALACTOSYLHYDROXYLYSINE GLUCOSIDASE"/>
    <property type="match status" value="1"/>
</dbReference>
<dbReference type="InterPro" id="IPR005196">
    <property type="entry name" value="Glyco_hydro_65_N"/>
</dbReference>
<dbReference type="GO" id="GO:0016020">
    <property type="term" value="C:membrane"/>
    <property type="evidence" value="ECO:0007669"/>
    <property type="project" value="EnsemblFungi"/>
</dbReference>
<evidence type="ECO:0000313" key="10">
    <source>
        <dbReference type="Proteomes" id="UP000094285"/>
    </source>
</evidence>
<dbReference type="SUPFAM" id="SSF48208">
    <property type="entry name" value="Six-hairpin glycosidases"/>
    <property type="match status" value="1"/>
</dbReference>
<dbReference type="GO" id="GO:0030246">
    <property type="term" value="F:carbohydrate binding"/>
    <property type="evidence" value="ECO:0007669"/>
    <property type="project" value="InterPro"/>
</dbReference>
<dbReference type="Proteomes" id="UP000094285">
    <property type="component" value="Unassembled WGS sequence"/>
</dbReference>
<dbReference type="FunFam" id="1.50.10.10:FF:000032">
    <property type="entry name" value="Vacuolar acid trehalase"/>
    <property type="match status" value="1"/>
</dbReference>
<dbReference type="GO" id="GO:0004555">
    <property type="term" value="F:alpha,alpha-trehalase activity"/>
    <property type="evidence" value="ECO:0007669"/>
    <property type="project" value="UniProtKB-EC"/>
</dbReference>
<evidence type="ECO:0000259" key="8">
    <source>
        <dbReference type="Pfam" id="PF03636"/>
    </source>
</evidence>
<evidence type="ECO:0000256" key="2">
    <source>
        <dbReference type="ARBA" id="ARBA00006768"/>
    </source>
</evidence>
<keyword evidence="4 9" id="KW-0378">Hydrolase</keyword>
<dbReference type="EC" id="3.2.1.28" evidence="3"/>
<dbReference type="Gene3D" id="1.50.10.10">
    <property type="match status" value="1"/>
</dbReference>
<dbReference type="InterPro" id="IPR037018">
    <property type="entry name" value="GH65_N"/>
</dbReference>
<dbReference type="Pfam" id="PF03632">
    <property type="entry name" value="Glyco_hydro_65m"/>
    <property type="match status" value="1"/>
</dbReference>
<dbReference type="GeneID" id="30986038"/>
<name>A0A1E4SE08_9ASCO</name>
<organism evidence="9 10">
    <name type="scientific">Suhomyces tanzawaensis NRRL Y-17324</name>
    <dbReference type="NCBI Taxonomy" id="984487"/>
    <lineage>
        <taxon>Eukaryota</taxon>
        <taxon>Fungi</taxon>
        <taxon>Dikarya</taxon>
        <taxon>Ascomycota</taxon>
        <taxon>Saccharomycotina</taxon>
        <taxon>Pichiomycetes</taxon>
        <taxon>Debaryomycetaceae</taxon>
        <taxon>Suhomyces</taxon>
    </lineage>
</organism>
<dbReference type="PANTHER" id="PTHR11051">
    <property type="entry name" value="GLYCOSYL HYDROLASE-RELATED"/>
    <property type="match status" value="1"/>
</dbReference>
<evidence type="ECO:0000313" key="9">
    <source>
        <dbReference type="EMBL" id="ODV77632.1"/>
    </source>
</evidence>
<dbReference type="GO" id="GO:0005993">
    <property type="term" value="P:trehalose catabolic process"/>
    <property type="evidence" value="ECO:0007669"/>
    <property type="project" value="EnsemblFungi"/>
</dbReference>
<evidence type="ECO:0000256" key="5">
    <source>
        <dbReference type="ARBA" id="ARBA00023180"/>
    </source>
</evidence>
<dbReference type="OrthoDB" id="200349at2759"/>
<comment type="catalytic activity">
    <reaction evidence="1">
        <text>alpha,alpha-trehalose + H2O = alpha-D-glucose + beta-D-glucose</text>
        <dbReference type="Rhea" id="RHEA:32675"/>
        <dbReference type="ChEBI" id="CHEBI:15377"/>
        <dbReference type="ChEBI" id="CHEBI:15903"/>
        <dbReference type="ChEBI" id="CHEBI:16551"/>
        <dbReference type="ChEBI" id="CHEBI:17925"/>
        <dbReference type="EC" id="3.2.1.28"/>
    </reaction>
</comment>
<reference evidence="10" key="1">
    <citation type="submission" date="2016-05" db="EMBL/GenBank/DDBJ databases">
        <title>Comparative genomics of biotechnologically important yeasts.</title>
        <authorList>
            <consortium name="DOE Joint Genome Institute"/>
            <person name="Riley R."/>
            <person name="Haridas S."/>
            <person name="Wolfe K.H."/>
            <person name="Lopes M.R."/>
            <person name="Hittinger C.T."/>
            <person name="Goker M."/>
            <person name="Salamov A."/>
            <person name="Wisecaver J."/>
            <person name="Long T.M."/>
            <person name="Aerts A.L."/>
            <person name="Barry K."/>
            <person name="Choi C."/>
            <person name="Clum A."/>
            <person name="Coughlan A.Y."/>
            <person name="Deshpande S."/>
            <person name="Douglass A.P."/>
            <person name="Hanson S.J."/>
            <person name="Klenk H.-P."/>
            <person name="Labutti K."/>
            <person name="Lapidus A."/>
            <person name="Lindquist E."/>
            <person name="Lipzen A."/>
            <person name="Meier-Kolthoff J.P."/>
            <person name="Ohm R.A."/>
            <person name="Otillar R.P."/>
            <person name="Pangilinan J."/>
            <person name="Peng Y."/>
            <person name="Rokas A."/>
            <person name="Rosa C.A."/>
            <person name="Scheuner C."/>
            <person name="Sibirny A.A."/>
            <person name="Slot J.C."/>
            <person name="Stielow J.B."/>
            <person name="Sun H."/>
            <person name="Kurtzman C.P."/>
            <person name="Blackwell M."/>
            <person name="Grigoriev I.V."/>
            <person name="Jeffries T.W."/>
        </authorList>
    </citation>
    <scope>NUCLEOTIDE SEQUENCE [LARGE SCALE GENOMIC DNA]</scope>
    <source>
        <strain evidence="10">NRRL Y-17324</strain>
    </source>
</reference>
<evidence type="ECO:0000259" key="7">
    <source>
        <dbReference type="Pfam" id="PF03632"/>
    </source>
</evidence>
<gene>
    <name evidence="9" type="ORF">CANTADRAFT_92048</name>
</gene>
<dbReference type="GO" id="GO:0030287">
    <property type="term" value="C:cell wall-bounded periplasmic space"/>
    <property type="evidence" value="ECO:0007669"/>
    <property type="project" value="EnsemblFungi"/>
</dbReference>
<dbReference type="InterPro" id="IPR005195">
    <property type="entry name" value="Glyco_hydro_65_M"/>
</dbReference>
<feature type="domain" description="Glycoside hydrolase family 65 N-terminal" evidence="8">
    <location>
        <begin position="87"/>
        <end position="349"/>
    </location>
</feature>
<dbReference type="EMBL" id="KV453915">
    <property type="protein sequence ID" value="ODV77632.1"/>
    <property type="molecule type" value="Genomic_DNA"/>
</dbReference>
<evidence type="ECO:0000256" key="6">
    <source>
        <dbReference type="SAM" id="SignalP"/>
    </source>
</evidence>
<evidence type="ECO:0000256" key="3">
    <source>
        <dbReference type="ARBA" id="ARBA00012757"/>
    </source>
</evidence>
<dbReference type="InterPro" id="IPR011013">
    <property type="entry name" value="Gal_mutarotase_sf_dom"/>
</dbReference>
<dbReference type="SUPFAM" id="SSF74650">
    <property type="entry name" value="Galactose mutarotase-like"/>
    <property type="match status" value="1"/>
</dbReference>
<sequence length="1049" mass="115507">MMIVANLAFLLVLQLTWDVLWAHPLTVPKLFAASNLSADTVHTDRDALFALINSTANKQVFSQLKYSSSAYYDLDANIVGSAEFAPNNQYQRQPYVANGYIGARIPNLGQGFTYDQLSTDADATDADLLNGWPLYNKRYAGAFIAGFYDIQANTTETNFPELEKNGYESIIAAVPQWTALELSTTVDGVNYTLNPALESHLQGSISNYAQNLSLSDGIVSTEFTWLDSVQVKIEILAHRHHVNLGVVHLELANIGSSALDIKVRDVLDFATAQRSQLASVDHDQDGIYITFQPNEIDYVNGAIYSTLLSDHPPNFEQATNGTVAQSLDIQLQPGSTFKVTKYAGIVSSDLDPANLKSEKDVLSLARRVSQSFTDIKEVFETHKTAWAQTLESTPAVTFPNDLLLTIAARASIYHLAANTRTDAEGVTAALPVVGLSSDSYGGMVFWDTDLWMFNGLLPFLPSHAKSLINYRIHTHEQAKKNVPAGYEGAAYPWTSGRFGNCTSTGPCVDYEYHINMAVASSAWNLYLSGEVGEDFLESVAYPLIKDAATFFSEYVVKLDESTGKYVTHNLTDPDEYANHVDNGAYTNAGISLVMKWAIDVSNHLGKEVPSQFMDISDNVLMPTSNNSDQITLEYSGMNATVGIKQADVIMVNYPLENELITPEQALKNMEFYSKKQVSYGPAMTFPIFSIVASNVSPSGCASQSYLRKAVQPFLRGPFAQFSEQNNDDFLTNGGTHPAFPFMTAHGGFLQAIMQGLTGLRYDFAVKHNKIQRVLKLDPIAIPCLGGGVFYDGIHFDNHTLTMSINETYFTVKNNGPANEFASESIEIRVGERNKEAGQHTLKNGETLTIPIFTPGESYKASITECALSDFVNITAGAYGDATVLMNDGDNTTNWQVASNTSVGKVLIDLKEYKNVTKGFFNWGDKPPKQVKLSAYNSLHDLQNTTAFLSKIDFGNEVYTNYAYANPSGELIKQEEVFESFLEESVDVTVPFTMDDFLSLTVPVVFNTTTFELPNPVFTRFVLLELQGIHDTEPIDLDTSGAKVYEAVLY</sequence>
<keyword evidence="5" id="KW-0325">Glycoprotein</keyword>
<keyword evidence="10" id="KW-1185">Reference proteome</keyword>
<feature type="chain" id="PRO_5009162761" description="alpha,alpha-trehalase" evidence="6">
    <location>
        <begin position="23"/>
        <end position="1049"/>
    </location>
</feature>
<dbReference type="InterPro" id="IPR008928">
    <property type="entry name" value="6-hairpin_glycosidase_sf"/>
</dbReference>
<dbReference type="Gene3D" id="2.70.98.40">
    <property type="entry name" value="Glycoside hydrolase, family 65, N-terminal domain"/>
    <property type="match status" value="1"/>
</dbReference>
<dbReference type="GO" id="GO:0015976">
    <property type="term" value="P:carbon utilization"/>
    <property type="evidence" value="ECO:0007669"/>
    <property type="project" value="EnsemblFungi"/>
</dbReference>
<dbReference type="RefSeq" id="XP_020062754.1">
    <property type="nucleotide sequence ID" value="XM_020211902.1"/>
</dbReference>
<accession>A0A1E4SE08</accession>
<comment type="similarity">
    <text evidence="2">Belongs to the glycosyl hydrolase 65 family.</text>
</comment>
<dbReference type="GO" id="GO:0015771">
    <property type="term" value="P:trehalose transport"/>
    <property type="evidence" value="ECO:0007669"/>
    <property type="project" value="EnsemblFungi"/>
</dbReference>
<dbReference type="InterPro" id="IPR012341">
    <property type="entry name" value="6hp_glycosidase-like_sf"/>
</dbReference>
<dbReference type="GO" id="GO:0000328">
    <property type="term" value="C:fungal-type vacuole lumen"/>
    <property type="evidence" value="ECO:0007669"/>
    <property type="project" value="EnsemblFungi"/>
</dbReference>
<evidence type="ECO:0000256" key="4">
    <source>
        <dbReference type="ARBA" id="ARBA00022801"/>
    </source>
</evidence>
<dbReference type="Pfam" id="PF03636">
    <property type="entry name" value="Glyco_hydro_65N"/>
    <property type="match status" value="1"/>
</dbReference>
<protein>
    <recommendedName>
        <fullName evidence="3">alpha,alpha-trehalase</fullName>
        <ecNumber evidence="3">3.2.1.28</ecNumber>
    </recommendedName>
</protein>
<feature type="domain" description="Glycoside hydrolase family 65 central catalytic" evidence="7">
    <location>
        <begin position="410"/>
        <end position="617"/>
    </location>
</feature>
<dbReference type="AlphaFoldDB" id="A0A1E4SE08"/>
<dbReference type="STRING" id="984487.A0A1E4SE08"/>
<dbReference type="GO" id="GO:0009277">
    <property type="term" value="C:fungal-type cell wall"/>
    <property type="evidence" value="ECO:0007669"/>
    <property type="project" value="EnsemblFungi"/>
</dbReference>
<evidence type="ECO:0000256" key="1">
    <source>
        <dbReference type="ARBA" id="ARBA00001576"/>
    </source>
</evidence>
<feature type="signal peptide" evidence="6">
    <location>
        <begin position="1"/>
        <end position="22"/>
    </location>
</feature>
<keyword evidence="6" id="KW-0732">Signal</keyword>